<dbReference type="FunFam" id="6.10.140.2210:FF:000001">
    <property type="entry name" value="Putative e3 ubiquitin-protein ligase hakai"/>
    <property type="match status" value="1"/>
</dbReference>
<feature type="compositionally biased region" description="Pro residues" evidence="17">
    <location>
        <begin position="3310"/>
        <end position="3325"/>
    </location>
</feature>
<proteinExistence type="inferred from homology"/>
<feature type="compositionally biased region" description="Polar residues" evidence="17">
    <location>
        <begin position="2889"/>
        <end position="2899"/>
    </location>
</feature>
<keyword evidence="20" id="KW-1185">Reference proteome</keyword>
<keyword evidence="7" id="KW-0808">Transferase</keyword>
<evidence type="ECO:0000256" key="6">
    <source>
        <dbReference type="ARBA" id="ARBA00022473"/>
    </source>
</evidence>
<dbReference type="PANTHER" id="PTHR33487:SF1">
    <property type="entry name" value="CILIA- AND FLAGELLA-ASSOCIATED PROTEIN 54"/>
    <property type="match status" value="1"/>
</dbReference>
<keyword evidence="9" id="KW-0863">Zinc-finger</keyword>
<feature type="region of interest" description="Disordered" evidence="17">
    <location>
        <begin position="3064"/>
        <end position="3343"/>
    </location>
</feature>
<reference evidence="19 20" key="1">
    <citation type="submission" date="2021-06" db="EMBL/GenBank/DDBJ databases">
        <title>Chromosome-level genome assembly of the red-tail catfish (Hemibagrus wyckioides).</title>
        <authorList>
            <person name="Shao F."/>
        </authorList>
    </citation>
    <scope>NUCLEOTIDE SEQUENCE [LARGE SCALE GENOMIC DNA]</scope>
    <source>
        <strain evidence="19">EC202008001</strain>
        <tissue evidence="19">Blood</tissue>
    </source>
</reference>
<name>A0A9D3SE52_9TELE</name>
<keyword evidence="12" id="KW-0539">Nucleus</keyword>
<evidence type="ECO:0000256" key="3">
    <source>
        <dbReference type="ARBA" id="ARBA00004642"/>
    </source>
</evidence>
<evidence type="ECO:0000256" key="7">
    <source>
        <dbReference type="ARBA" id="ARBA00022679"/>
    </source>
</evidence>
<sequence>MAARLTYPVRAYLCFAAALRLLVSIATLINACFPVHVDDYSNKKMEPLPASYYGALDKSNPVISAFEKDLKEFKSYMKRIREALTFDHFSYSRGSLKLFDIWKKYEPRLPSSYYKEHLLDIADFLFENKFYRLALWQGYTRYLHRFSPASLENIRDLEEFKHTFFSHGFHIAEAKLTLRALYGECLCAYYLERERCRQPDCIGMQKLCKILAFLRIMMQAILPHESLCWLLYNGSLYIYKICRFLMSTSHSAQALEYLLWACVCLETSIPLLTPNFLSWRATLYCSVCECYFVGQAAVQAEVFARRALTKIDELGKLEKLSGFPSSPETKRAFKEATIKVAVMVFKRSVYESRRKPKGFFRLKQKSNLKDGQNNPWPRTTTERILMELFDGNAAQFLAVLEALRDSSRRPLQTGIPDDPDIQEVAVELMSAGISILSGNGGSFLRVGNDSLPLSLNALTPTCTLMEMAIAGENLISVDAAVKFVKLLFRYEQWDVFCSLSNNLVAVLSSLEGSLFRKSELELTLLEAVERLISSQRVRLGTKDLMAEIQTDNDQSSVPISMTDELLNLVQTLHVCVCEAAQDIRADEDLVLDILLFLWAKCKLVFQRAQARHNDPVCYMAKMAFPDKWVQTLFLLCEVAYMCQLADIDPVAVAEMTLRLASVLEGGVEVLSLTIPTKDSINGSSLRSTPVEKPTATPINSQAEHFEMVWTVLEKGLECVSRGRTVCLLHDLSAISDTVYLQMFSGEHLRSSGHGQFESTSSSCTRSLSMDMHMELLAFQHRISLKLLDIYPECTLQEKIKKNKVSRVLFLVQKALLSYKKDASNRETTKLLEEALALLEKAGVEEKRLLSDATSAEMESGVEERYRPPPPPVLLSRSNQALTFTPGPYVQEEQIPSRGERLFCVSGLEPNQKYIFAVAAYDAQGNLIGGSIGDTTRPVLASLPLPLLTAWAHLAQVAYQTGQYALAKKACSEIWSHFTLPSVADSGSCQEAVDEKAPQRLAQTKLCPETLQLSSPILQQLFLTSIFMQTDIHIQERALYCDSLGDGSPLIWGQEDRLAECERMLVAIDLSLHLNDISAALQAVVSCYGLLAPLIFYQIPSDPVVQVLLKCLMVLQEIPSALKQKRPVATAESLYHMVTCITHYVAKGLQALKKESMASSVMEQGKQLLMEMSESLQQNDKRQKPHKKAVAEQEDELSEELKALTCIALKQQEKMGALNENREADSFDHDLSGEEDPKILYNVIGSSPLRNAFRNVMKFKRMSSFMEFVALVLEKALQEDQLELLIQWGQEIFRWIKSRDESMILPKKDDKKSRKDQKKFTTSIIQYCNKINKVYKKKNELQKKSVCSSENSEKEFKAVETMMKQVGSVRSHQRQRMMRQVHSDEFPWRCRANLTLAQAHLGLLRKYLQLNPVTPRQHCYSKLSLRFFSLAHTGSLVKWKNISQHTKHPELSSSIHKPTIHKASQGAPNNSGEGSGESEVESELDTPRTQLTSGSESSETTETCLNIFKPLDTIYKASLHLRRAMVLAYRGRLWTSLQWVCEVLWDQFSIIAFLVECSQSSENPSTLTLDQFYTVFTPLLALASELLMDMMEKLQQWKVYDEEAEEPETRPLNSGVQVDVKWMKNLVLHTLELLFYQTKWETLAHLALLYNFYTREHYSHVITPVLVYAQRRLLERISYFGGPSVPQPHFTYTEMVNGEKVTCRNYAGKQLLLCSSVESWHESTASSTASEPLEMAERRRAMCVVSVPLDIDDTLRCFRESQAKRQHTVRTFQHSHTLLMLLLANTQHSIEVPFCQESFHGSQGKVEFNIAANTVPSIGPPDLSNEDYSSVGSVYSTPLSSLHIQAVLSSYNSSIKYLQANNYNSLQVQALHDLGNLHFYSGNLKAAHTHWSKALDCSLQTTNVLVCWDGDSWSHNSSQQPLRHAGIWGCLQGALLSAKIAQYILTSNISQRTNCCLLSAKLFKCLLKASLPHPDNDLEYSSYTLNMELIPGVKVFSELNQTLIGSTVASLGFVCHWLYTSGHHLPALPLLVLYQYVASKVCWHPHLTAGCRILKVKMLTELRLFAEAVKEIHSLSDGEDVPPPHSSFAKAVKIPTWKKFSNYKPLTDPCNLEVLEELVNKRLSKDIAALYGTKLTCQLHLARLQLILAMCSTIYELPEPFSDLLEKQVRSSSSSSLCNSTSDSSPSSPSMKSVEPKGLQLQLQNGILTPGQVKALLLKEIFNQLNSELFCLQRIYTDPEELELAVEIRLLLADQAASALRLLQDSPLLQSDSIKQPPPRRPSSVLKQSSTRAEPEQLYEPEADTGPQLGDMPATVEALERMGHSLWLRCTLAVVQGLTAHIPGTVIYPGVDSSVEVDRLIKQGLADAEAWGDPDTQALLLLQGVTLNTHCGRALEESASMLQEAVSLLSGRSTLSLQSGLSLAKATLLLSELRGSDGQPLYLLTQKLLQQQLKALGECVMKKAVGGLEMLSTPAWRNIYHPQLPLLAWTTMRLGQCLALQAMVSSSEENEQHLNLWLSAQEELHSAFIFSQGSASRDPQLEADILYFKGIVGRILMSLGTLRHQTVVETFLESITLAHSHSHSLQLIHRCYMEMALIYLQQWQNTTSDLTEPPPPPETTESGEVMMMMMMMIDHSRCITVAQSHLLLFWVCLRAAARTMEVLTNHGQMCGITTAAERPLPLRSLKALADFVSNDLLSPCGEMQESILVHPSSDPDIDNGLKVKRCSGITWEHLYRYYTHLLNLRHISRQPMAGQSVEEFISPAGDSNLTLRLTQLHTFFSDHLPTYKEQCVIPDPPSALILEPQTIQIMLVFALNKAPMSDTQLSMLAAVDIESGHRLISIDRLKALHVQLISVCVEAEVDLSVSASSSPSMTSSVSCIQESERGNRSPVKTGTNSDMQGTEGALGGPDVRRRIPIKLLPKQARKSFAYKQEERFDCGVKAGDAYASQRRYPQPLFWDYKLNLIGEKDETPVHFCDKCGLPIKTYGRMIPCKHVFCYECAVLHERKGDKMCPGLTLYSCTDPVQRIEQCQRGSLFMCSIVQGCKRTYLSQRDLQAHINHRHMRVSKTSAGRSDPHHLPSSEVSERFRVPPTHMPKPHVLIPPPLPHATHDPYTQPPPTSHDDLRPPPGQAPTPDMGPPRSLGQETFRITTVTTRKHSNLITVPIQDDSASSSSRDPVNAPPHHHPGEYPGQPVVSHPHHMMAPPQQRYGPPPPPPPISHPMQHPAQVFSQAPPPPLSSVPPPITPPPGHLMSQLPPYMNHPPPGPPPQHGGPVNAPPPHHYNPQFSEDKGTLSPPFNQPGGLSPGMWPAPRGPPPPRMQGPPPQGQMPGPHHPDQGRYRPYYQ</sequence>
<keyword evidence="8" id="KW-0479">Metal-binding</keyword>
<dbReference type="GO" id="GO:0061630">
    <property type="term" value="F:ubiquitin protein ligase activity"/>
    <property type="evidence" value="ECO:0007669"/>
    <property type="project" value="UniProtKB-EC"/>
</dbReference>
<evidence type="ECO:0000256" key="1">
    <source>
        <dbReference type="ARBA" id="ARBA00000900"/>
    </source>
</evidence>
<comment type="subcellular location">
    <subcellularLocation>
        <location evidence="2">Nucleus speckle</location>
    </subcellularLocation>
    <subcellularLocation>
        <location evidence="3">Nucleus</location>
        <location evidence="3">Nucleoplasm</location>
    </subcellularLocation>
</comment>
<dbReference type="GO" id="GO:0036396">
    <property type="term" value="C:RNA N6-methyladenosine methyltransferase complex"/>
    <property type="evidence" value="ECO:0007669"/>
    <property type="project" value="UniProtKB-ARBA"/>
</dbReference>
<evidence type="ECO:0000256" key="13">
    <source>
        <dbReference type="ARBA" id="ARBA00038499"/>
    </source>
</evidence>
<dbReference type="InterPro" id="IPR017907">
    <property type="entry name" value="Znf_RING_CS"/>
</dbReference>
<evidence type="ECO:0000256" key="5">
    <source>
        <dbReference type="ARBA" id="ARBA00012483"/>
    </source>
</evidence>
<protein>
    <recommendedName>
        <fullName evidence="14">E3 ubiquitin-protein ligase Hakai</fullName>
        <ecNumber evidence="5">2.3.2.27</ecNumber>
    </recommendedName>
    <alternativeName>
        <fullName evidence="15">Casitas B-lineage lymphoma-transforming sequence-like protein 1</fullName>
    </alternativeName>
    <alternativeName>
        <fullName evidence="16">RING-type E3 ubiquitin transferase Hakai</fullName>
    </alternativeName>
</protein>
<dbReference type="Gene3D" id="3.30.40.10">
    <property type="entry name" value="Zinc/RING finger domain, C3HC4 (zinc finger)"/>
    <property type="match status" value="1"/>
</dbReference>
<comment type="caution">
    <text evidence="19">The sequence shown here is derived from an EMBL/GenBank/DDBJ whole genome shotgun (WGS) entry which is preliminary data.</text>
</comment>
<feature type="region of interest" description="Disordered" evidence="17">
    <location>
        <begin position="2269"/>
        <end position="2310"/>
    </location>
</feature>
<evidence type="ECO:0000256" key="9">
    <source>
        <dbReference type="ARBA" id="ARBA00022771"/>
    </source>
</evidence>
<comment type="pathway">
    <text evidence="4">Protein modification; protein ubiquitination.</text>
</comment>
<feature type="compositionally biased region" description="Pro residues" evidence="17">
    <location>
        <begin position="3258"/>
        <end position="3280"/>
    </location>
</feature>
<dbReference type="EC" id="2.3.2.27" evidence="5"/>
<accession>A0A9D3SE52</accession>
<dbReference type="Pfam" id="PF14858">
    <property type="entry name" value="CFAP54_N"/>
    <property type="match status" value="1"/>
</dbReference>
<evidence type="ECO:0000256" key="16">
    <source>
        <dbReference type="ARBA" id="ARBA00079012"/>
    </source>
</evidence>
<keyword evidence="10" id="KW-0833">Ubl conjugation pathway</keyword>
<dbReference type="GO" id="GO:0005737">
    <property type="term" value="C:cytoplasm"/>
    <property type="evidence" value="ECO:0007669"/>
    <property type="project" value="UniProtKB-ARBA"/>
</dbReference>
<feature type="domain" description="Hakai C2H2 zinc finger" evidence="18">
    <location>
        <begin position="3032"/>
        <end position="3063"/>
    </location>
</feature>
<evidence type="ECO:0000256" key="2">
    <source>
        <dbReference type="ARBA" id="ARBA00004324"/>
    </source>
</evidence>
<dbReference type="PROSITE" id="PS00518">
    <property type="entry name" value="ZF_RING_1"/>
    <property type="match status" value="1"/>
</dbReference>
<dbReference type="InterPro" id="IPR013083">
    <property type="entry name" value="Znf_RING/FYVE/PHD"/>
</dbReference>
<feature type="compositionally biased region" description="Low complexity" evidence="17">
    <location>
        <begin position="2173"/>
        <end position="2192"/>
    </location>
</feature>
<evidence type="ECO:0000256" key="14">
    <source>
        <dbReference type="ARBA" id="ARBA00041081"/>
    </source>
</evidence>
<keyword evidence="11" id="KW-0862">Zinc</keyword>
<dbReference type="Proteomes" id="UP000824219">
    <property type="component" value="Linkage Group LG19"/>
</dbReference>
<keyword evidence="6" id="KW-0217">Developmental protein</keyword>
<feature type="region of interest" description="Disordered" evidence="17">
    <location>
        <begin position="2875"/>
        <end position="2906"/>
    </location>
</feature>
<comment type="similarity">
    <text evidence="13">Belongs to the Hakai family.</text>
</comment>
<evidence type="ECO:0000256" key="4">
    <source>
        <dbReference type="ARBA" id="ARBA00004906"/>
    </source>
</evidence>
<evidence type="ECO:0000256" key="17">
    <source>
        <dbReference type="SAM" id="MobiDB-lite"/>
    </source>
</evidence>
<feature type="compositionally biased region" description="Pro residues" evidence="17">
    <location>
        <begin position="3125"/>
        <end position="3136"/>
    </location>
</feature>
<evidence type="ECO:0000256" key="8">
    <source>
        <dbReference type="ARBA" id="ARBA00022723"/>
    </source>
</evidence>
<feature type="region of interest" description="Disordered" evidence="17">
    <location>
        <begin position="2173"/>
        <end position="2195"/>
    </location>
</feature>
<dbReference type="InterPro" id="IPR027912">
    <property type="entry name" value="CFAP54"/>
</dbReference>
<feature type="compositionally biased region" description="Pro residues" evidence="17">
    <location>
        <begin position="3231"/>
        <end position="3248"/>
    </location>
</feature>
<evidence type="ECO:0000313" key="20">
    <source>
        <dbReference type="Proteomes" id="UP000824219"/>
    </source>
</evidence>
<evidence type="ECO:0000259" key="18">
    <source>
        <dbReference type="Pfam" id="PF18408"/>
    </source>
</evidence>
<evidence type="ECO:0000256" key="12">
    <source>
        <dbReference type="ARBA" id="ARBA00023242"/>
    </source>
</evidence>
<evidence type="ECO:0000256" key="10">
    <source>
        <dbReference type="ARBA" id="ARBA00022786"/>
    </source>
</evidence>
<dbReference type="OrthoDB" id="2104158at2759"/>
<dbReference type="Pfam" id="PF18408">
    <property type="entry name" value="zf_Hakai"/>
    <property type="match status" value="1"/>
</dbReference>
<feature type="region of interest" description="Disordered" evidence="17">
    <location>
        <begin position="852"/>
        <end position="871"/>
    </location>
</feature>
<feature type="region of interest" description="Disordered" evidence="17">
    <location>
        <begin position="1459"/>
        <end position="1497"/>
    </location>
</feature>
<dbReference type="GO" id="GO:0008270">
    <property type="term" value="F:zinc ion binding"/>
    <property type="evidence" value="ECO:0007669"/>
    <property type="project" value="UniProtKB-KW"/>
</dbReference>
<comment type="catalytic activity">
    <reaction evidence="1">
        <text>S-ubiquitinyl-[E2 ubiquitin-conjugating enzyme]-L-cysteine + [acceptor protein]-L-lysine = [E2 ubiquitin-conjugating enzyme]-L-cysteine + N(6)-ubiquitinyl-[acceptor protein]-L-lysine.</text>
        <dbReference type="EC" id="2.3.2.27"/>
    </reaction>
</comment>
<dbReference type="InterPro" id="IPR041042">
    <property type="entry name" value="Znf_Hakai"/>
</dbReference>
<evidence type="ECO:0000313" key="19">
    <source>
        <dbReference type="EMBL" id="KAG7320375.1"/>
    </source>
</evidence>
<dbReference type="CDD" id="cd16508">
    <property type="entry name" value="RING-HC_HAKAI-like"/>
    <property type="match status" value="1"/>
</dbReference>
<dbReference type="PANTHER" id="PTHR33487">
    <property type="entry name" value="CILIA- AND FLAGELLA-ASSOCIATED PROTEIN 54"/>
    <property type="match status" value="1"/>
</dbReference>
<dbReference type="GO" id="GO:0060271">
    <property type="term" value="P:cilium assembly"/>
    <property type="evidence" value="ECO:0007669"/>
    <property type="project" value="TreeGrafter"/>
</dbReference>
<dbReference type="FunFam" id="3.30.40.10:FF:000140">
    <property type="entry name" value="E3 ubiquitin-protein ligase Hakai isoform X2"/>
    <property type="match status" value="1"/>
</dbReference>
<feature type="compositionally biased region" description="Pro residues" evidence="17">
    <location>
        <begin position="3209"/>
        <end position="3218"/>
    </location>
</feature>
<dbReference type="Gene3D" id="6.10.140.2210">
    <property type="match status" value="1"/>
</dbReference>
<evidence type="ECO:0000256" key="11">
    <source>
        <dbReference type="ARBA" id="ARBA00022833"/>
    </source>
</evidence>
<organism evidence="19 20">
    <name type="scientific">Hemibagrus wyckioides</name>
    <dbReference type="NCBI Taxonomy" id="337641"/>
    <lineage>
        <taxon>Eukaryota</taxon>
        <taxon>Metazoa</taxon>
        <taxon>Chordata</taxon>
        <taxon>Craniata</taxon>
        <taxon>Vertebrata</taxon>
        <taxon>Euteleostomi</taxon>
        <taxon>Actinopterygii</taxon>
        <taxon>Neopterygii</taxon>
        <taxon>Teleostei</taxon>
        <taxon>Ostariophysi</taxon>
        <taxon>Siluriformes</taxon>
        <taxon>Bagridae</taxon>
        <taxon>Hemibagrus</taxon>
    </lineage>
</organism>
<gene>
    <name evidence="19" type="ORF">KOW79_016228</name>
</gene>
<dbReference type="InterPro" id="IPR040380">
    <property type="entry name" value="HAKAI-like_RING-HC"/>
</dbReference>
<feature type="compositionally biased region" description="Basic and acidic residues" evidence="17">
    <location>
        <begin position="3072"/>
        <end position="3087"/>
    </location>
</feature>
<dbReference type="EMBL" id="JAHKSW010000019">
    <property type="protein sequence ID" value="KAG7320375.1"/>
    <property type="molecule type" value="Genomic_DNA"/>
</dbReference>
<dbReference type="GO" id="GO:0016607">
    <property type="term" value="C:nuclear speck"/>
    <property type="evidence" value="ECO:0007669"/>
    <property type="project" value="UniProtKB-SubCell"/>
</dbReference>
<feature type="compositionally biased region" description="Polar residues" evidence="17">
    <location>
        <begin position="3142"/>
        <end position="3152"/>
    </location>
</feature>
<evidence type="ECO:0000256" key="15">
    <source>
        <dbReference type="ARBA" id="ARBA00076432"/>
    </source>
</evidence>